<evidence type="ECO:0000256" key="6">
    <source>
        <dbReference type="ARBA" id="ARBA00023136"/>
    </source>
</evidence>
<evidence type="ECO:0000256" key="1">
    <source>
        <dbReference type="ARBA" id="ARBA00004127"/>
    </source>
</evidence>
<keyword evidence="3 7" id="KW-0812">Transmembrane</keyword>
<feature type="transmembrane region" description="Helical" evidence="7">
    <location>
        <begin position="329"/>
        <end position="353"/>
    </location>
</feature>
<keyword evidence="6 7" id="KW-0472">Membrane</keyword>
<dbReference type="Proteomes" id="UP000219621">
    <property type="component" value="Unassembled WGS sequence"/>
</dbReference>
<sequence>MLDDGDTVTEVTHRSWFGRLGSAIKGIVVGTVLVIAAVVLLSWNEGRAVDRSRALASGAAAVVPAAVDRVDPANEGRLLHVSGTATTTDRLTDPTFGIAVTALRLVRTVEMYQWREETSSETREKLGGGTETVTTYRYSRGWDSRLADSSRFKQPEGHRNPSAMPLTSQSWQAGHVTLGAFRLSEDLVSRIDRSRPLALADHAASLPAAVVGRPVGRHGEELYLGQDPAAPQVGDLRVRFAVVEPTAVSVVSQQYGDGFVPFATPTGEVELLEEGIVPADAMFRTAEQENTLLTWILRLVGFVVMTIGLRAALSILAVAASVIPLLGQVVGAGLSLIAGTLALALSLVVIALAWIAQRPVLGIGLLVAGAAVTVALVVLRRRAAASPAGTVRS</sequence>
<comment type="subcellular location">
    <subcellularLocation>
        <location evidence="1">Endomembrane system</location>
        <topology evidence="1">Multi-pass membrane protein</topology>
    </subcellularLocation>
    <subcellularLocation>
        <location evidence="2">Endoplasmic reticulum membrane</location>
    </subcellularLocation>
</comment>
<dbReference type="GO" id="GO:0012505">
    <property type="term" value="C:endomembrane system"/>
    <property type="evidence" value="ECO:0007669"/>
    <property type="project" value="UniProtKB-SubCell"/>
</dbReference>
<gene>
    <name evidence="8" type="ORF">SAMN05421508_104373</name>
</gene>
<dbReference type="GO" id="GO:0006629">
    <property type="term" value="P:lipid metabolic process"/>
    <property type="evidence" value="ECO:0007669"/>
    <property type="project" value="TreeGrafter"/>
</dbReference>
<feature type="transmembrane region" description="Helical" evidence="7">
    <location>
        <begin position="360"/>
        <end position="379"/>
    </location>
</feature>
<protein>
    <submittedName>
        <fullName evidence="8">Uncharacterized protein</fullName>
    </submittedName>
</protein>
<dbReference type="RefSeq" id="WP_097279318.1">
    <property type="nucleotide sequence ID" value="NZ_OCNJ01000004.1"/>
</dbReference>
<feature type="transmembrane region" description="Helical" evidence="7">
    <location>
        <begin position="292"/>
        <end position="323"/>
    </location>
</feature>
<dbReference type="EMBL" id="OCNJ01000004">
    <property type="protein sequence ID" value="SOD95535.1"/>
    <property type="molecule type" value="Genomic_DNA"/>
</dbReference>
<dbReference type="OrthoDB" id="273988at2"/>
<dbReference type="InterPro" id="IPR012430">
    <property type="entry name" value="TMEM43_fam"/>
</dbReference>
<dbReference type="PANTHER" id="PTHR13416">
    <property type="match status" value="1"/>
</dbReference>
<accession>A0A286GJ17</accession>
<evidence type="ECO:0000256" key="7">
    <source>
        <dbReference type="SAM" id="Phobius"/>
    </source>
</evidence>
<keyword evidence="9" id="KW-1185">Reference proteome</keyword>
<dbReference type="AlphaFoldDB" id="A0A286GJ17"/>
<dbReference type="GO" id="GO:0071763">
    <property type="term" value="P:nuclear membrane organization"/>
    <property type="evidence" value="ECO:0007669"/>
    <property type="project" value="TreeGrafter"/>
</dbReference>
<dbReference type="Pfam" id="PF07787">
    <property type="entry name" value="TMEM43"/>
    <property type="match status" value="1"/>
</dbReference>
<keyword evidence="5 7" id="KW-1133">Transmembrane helix</keyword>
<evidence type="ECO:0000256" key="3">
    <source>
        <dbReference type="ARBA" id="ARBA00022692"/>
    </source>
</evidence>
<keyword evidence="4" id="KW-0256">Endoplasmic reticulum</keyword>
<evidence type="ECO:0000256" key="2">
    <source>
        <dbReference type="ARBA" id="ARBA00004586"/>
    </source>
</evidence>
<evidence type="ECO:0000313" key="8">
    <source>
        <dbReference type="EMBL" id="SOD95535.1"/>
    </source>
</evidence>
<proteinExistence type="predicted"/>
<evidence type="ECO:0000256" key="4">
    <source>
        <dbReference type="ARBA" id="ARBA00022824"/>
    </source>
</evidence>
<name>A0A286GJ17_9PROT</name>
<reference evidence="8 9" key="1">
    <citation type="submission" date="2017-09" db="EMBL/GenBank/DDBJ databases">
        <authorList>
            <person name="Ehlers B."/>
            <person name="Leendertz F.H."/>
        </authorList>
    </citation>
    <scope>NUCLEOTIDE SEQUENCE [LARGE SCALE GENOMIC DNA]</scope>
    <source>
        <strain evidence="8 9">USBA 140</strain>
    </source>
</reference>
<dbReference type="PANTHER" id="PTHR13416:SF2">
    <property type="entry name" value="TRANSMEMBRANE PROTEIN 43"/>
    <property type="match status" value="1"/>
</dbReference>
<organism evidence="8 9">
    <name type="scientific">Caenispirillum bisanense</name>
    <dbReference type="NCBI Taxonomy" id="414052"/>
    <lineage>
        <taxon>Bacteria</taxon>
        <taxon>Pseudomonadati</taxon>
        <taxon>Pseudomonadota</taxon>
        <taxon>Alphaproteobacteria</taxon>
        <taxon>Rhodospirillales</taxon>
        <taxon>Novispirillaceae</taxon>
        <taxon>Caenispirillum</taxon>
    </lineage>
</organism>
<feature type="transmembrane region" description="Helical" evidence="7">
    <location>
        <begin position="20"/>
        <end position="43"/>
    </location>
</feature>
<evidence type="ECO:0000313" key="9">
    <source>
        <dbReference type="Proteomes" id="UP000219621"/>
    </source>
</evidence>
<evidence type="ECO:0000256" key="5">
    <source>
        <dbReference type="ARBA" id="ARBA00022989"/>
    </source>
</evidence>